<keyword evidence="3" id="KW-1185">Reference proteome</keyword>
<organism evidence="2 3">
    <name type="scientific">Meganyctiphanes norvegica</name>
    <name type="common">Northern krill</name>
    <name type="synonym">Thysanopoda norvegica</name>
    <dbReference type="NCBI Taxonomy" id="48144"/>
    <lineage>
        <taxon>Eukaryota</taxon>
        <taxon>Metazoa</taxon>
        <taxon>Ecdysozoa</taxon>
        <taxon>Arthropoda</taxon>
        <taxon>Crustacea</taxon>
        <taxon>Multicrustacea</taxon>
        <taxon>Malacostraca</taxon>
        <taxon>Eumalacostraca</taxon>
        <taxon>Eucarida</taxon>
        <taxon>Euphausiacea</taxon>
        <taxon>Euphausiidae</taxon>
        <taxon>Meganyctiphanes</taxon>
    </lineage>
</organism>
<dbReference type="AlphaFoldDB" id="A0AAV2SHU7"/>
<protein>
    <submittedName>
        <fullName evidence="2">Uncharacterized protein</fullName>
    </submittedName>
</protein>
<accession>A0AAV2SHU7</accession>
<comment type="caution">
    <text evidence="2">The sequence shown here is derived from an EMBL/GenBank/DDBJ whole genome shotgun (WGS) entry which is preliminary data.</text>
</comment>
<dbReference type="EMBL" id="CAXKWB010076905">
    <property type="protein sequence ID" value="CAL4200940.1"/>
    <property type="molecule type" value="Genomic_DNA"/>
</dbReference>
<feature type="non-terminal residue" evidence="2">
    <location>
        <position position="125"/>
    </location>
</feature>
<dbReference type="Proteomes" id="UP001497623">
    <property type="component" value="Unassembled WGS sequence"/>
</dbReference>
<evidence type="ECO:0000313" key="2">
    <source>
        <dbReference type="EMBL" id="CAL4200940.1"/>
    </source>
</evidence>
<feature type="region of interest" description="Disordered" evidence="1">
    <location>
        <begin position="18"/>
        <end position="48"/>
    </location>
</feature>
<proteinExistence type="predicted"/>
<name>A0AAV2SHU7_MEGNR</name>
<feature type="region of interest" description="Disordered" evidence="1">
    <location>
        <begin position="60"/>
        <end position="88"/>
    </location>
</feature>
<sequence>MATSLFFPSAVAMPIAGHGGTGVTLHPHHQNDDDQEAPQPMVEGEEEEDVEAVEVEQVQETVHQQNHRHTEGRVEVGGTAPQRGTAPSTQVTAMELGTALAGTALTLAGRITLKPRRTLSLSPTP</sequence>
<evidence type="ECO:0000256" key="1">
    <source>
        <dbReference type="SAM" id="MobiDB-lite"/>
    </source>
</evidence>
<evidence type="ECO:0000313" key="3">
    <source>
        <dbReference type="Proteomes" id="UP001497623"/>
    </source>
</evidence>
<reference evidence="2 3" key="1">
    <citation type="submission" date="2024-05" db="EMBL/GenBank/DDBJ databases">
        <authorList>
            <person name="Wallberg A."/>
        </authorList>
    </citation>
    <scope>NUCLEOTIDE SEQUENCE [LARGE SCALE GENOMIC DNA]</scope>
</reference>
<gene>
    <name evidence="2" type="ORF">MNOR_LOCUS37577</name>
</gene>